<proteinExistence type="predicted"/>
<reference evidence="1 2" key="1">
    <citation type="submission" date="2019-03" db="EMBL/GenBank/DDBJ databases">
        <title>Genomic Encyclopedia of Type Strains, Phase IV (KMG-IV): sequencing the most valuable type-strain genomes for metagenomic binning, comparative biology and taxonomic classification.</title>
        <authorList>
            <person name="Goeker M."/>
        </authorList>
    </citation>
    <scope>NUCLEOTIDE SEQUENCE [LARGE SCALE GENOMIC DNA]</scope>
    <source>
        <strain evidence="1 2">DSM 100309</strain>
    </source>
</reference>
<accession>A0A4R3Y4G8</accession>
<evidence type="ECO:0000313" key="2">
    <source>
        <dbReference type="Proteomes" id="UP000295367"/>
    </source>
</evidence>
<sequence>MSNDEEKNEANILRQRADDALTNSIISFETPQKLRELCIQEQEPKSKKHTTDEIQFKIRIASTDQRRSQVNSLGS</sequence>
<dbReference type="EMBL" id="SMCO01000006">
    <property type="protein sequence ID" value="TCV86640.1"/>
    <property type="molecule type" value="Genomic_DNA"/>
</dbReference>
<dbReference type="Proteomes" id="UP000295367">
    <property type="component" value="Unassembled WGS sequence"/>
</dbReference>
<dbReference type="RefSeq" id="WP_124948070.1">
    <property type="nucleotide sequence ID" value="NZ_BHVT01000076.1"/>
</dbReference>
<dbReference type="AlphaFoldDB" id="A0A4R3Y4G8"/>
<organism evidence="1 2">
    <name type="scientific">Sulfurirhabdus autotrophica</name>
    <dbReference type="NCBI Taxonomy" id="1706046"/>
    <lineage>
        <taxon>Bacteria</taxon>
        <taxon>Pseudomonadati</taxon>
        <taxon>Pseudomonadota</taxon>
        <taxon>Betaproteobacteria</taxon>
        <taxon>Nitrosomonadales</taxon>
        <taxon>Sulfuricellaceae</taxon>
        <taxon>Sulfurirhabdus</taxon>
    </lineage>
</organism>
<protein>
    <submittedName>
        <fullName evidence="1">Uncharacterized protein</fullName>
    </submittedName>
</protein>
<evidence type="ECO:0000313" key="1">
    <source>
        <dbReference type="EMBL" id="TCV86640.1"/>
    </source>
</evidence>
<keyword evidence="2" id="KW-1185">Reference proteome</keyword>
<comment type="caution">
    <text evidence="1">The sequence shown here is derived from an EMBL/GenBank/DDBJ whole genome shotgun (WGS) entry which is preliminary data.</text>
</comment>
<gene>
    <name evidence="1" type="ORF">EDC63_1061</name>
</gene>
<name>A0A4R3Y4G8_9PROT</name>